<organism evidence="1">
    <name type="scientific">marine sediment metagenome</name>
    <dbReference type="NCBI Taxonomy" id="412755"/>
    <lineage>
        <taxon>unclassified sequences</taxon>
        <taxon>metagenomes</taxon>
        <taxon>ecological metagenomes</taxon>
    </lineage>
</organism>
<protein>
    <submittedName>
        <fullName evidence="1">Uncharacterized protein</fullName>
    </submittedName>
</protein>
<name>A0A0F9C6J9_9ZZZZ</name>
<dbReference type="EMBL" id="LAZR01037544">
    <property type="protein sequence ID" value="KKL21927.1"/>
    <property type="molecule type" value="Genomic_DNA"/>
</dbReference>
<accession>A0A0F9C6J9</accession>
<reference evidence="1" key="1">
    <citation type="journal article" date="2015" name="Nature">
        <title>Complex archaea that bridge the gap between prokaryotes and eukaryotes.</title>
        <authorList>
            <person name="Spang A."/>
            <person name="Saw J.H."/>
            <person name="Jorgensen S.L."/>
            <person name="Zaremba-Niedzwiedzka K."/>
            <person name="Martijn J."/>
            <person name="Lind A.E."/>
            <person name="van Eijk R."/>
            <person name="Schleper C."/>
            <person name="Guy L."/>
            <person name="Ettema T.J."/>
        </authorList>
    </citation>
    <scope>NUCLEOTIDE SEQUENCE</scope>
</reference>
<evidence type="ECO:0000313" key="1">
    <source>
        <dbReference type="EMBL" id="KKL21927.1"/>
    </source>
</evidence>
<comment type="caution">
    <text evidence="1">The sequence shown here is derived from an EMBL/GenBank/DDBJ whole genome shotgun (WGS) entry which is preliminary data.</text>
</comment>
<dbReference type="AlphaFoldDB" id="A0A0F9C6J9"/>
<gene>
    <name evidence="1" type="ORF">LCGC14_2440540</name>
</gene>
<proteinExistence type="predicted"/>
<sequence>MDNLFKDSSEKILIYLSVQTVEDPFEKNSSQSILPSLPIDAIVSDLGFSSIQWKMPGVLTSKAKEIIIKKKHENLLKLSYKIRIDGEDYQGWTISGRLQYRIEDEYLRAYVYLKQLSD</sequence>